<reference evidence="1" key="1">
    <citation type="journal article" date="2023" name="Mol. Ecol. Resour.">
        <title>Chromosome-level genome assembly of a triploid poplar Populus alba 'Berolinensis'.</title>
        <authorList>
            <person name="Chen S."/>
            <person name="Yu Y."/>
            <person name="Wang X."/>
            <person name="Wang S."/>
            <person name="Zhang T."/>
            <person name="Zhou Y."/>
            <person name="He R."/>
            <person name="Meng N."/>
            <person name="Wang Y."/>
            <person name="Liu W."/>
            <person name="Liu Z."/>
            <person name="Liu J."/>
            <person name="Guo Q."/>
            <person name="Huang H."/>
            <person name="Sederoff R.R."/>
            <person name="Wang G."/>
            <person name="Qu G."/>
            <person name="Chen S."/>
        </authorList>
    </citation>
    <scope>NUCLEOTIDE SEQUENCE</scope>
    <source>
        <strain evidence="1">SC-2020</strain>
    </source>
</reference>
<gene>
    <name evidence="1" type="ORF">NC653_010027</name>
</gene>
<keyword evidence="2" id="KW-1185">Reference proteome</keyword>
<organism evidence="1 2">
    <name type="scientific">Populus alba x Populus x berolinensis</name>
    <dbReference type="NCBI Taxonomy" id="444605"/>
    <lineage>
        <taxon>Eukaryota</taxon>
        <taxon>Viridiplantae</taxon>
        <taxon>Streptophyta</taxon>
        <taxon>Embryophyta</taxon>
        <taxon>Tracheophyta</taxon>
        <taxon>Spermatophyta</taxon>
        <taxon>Magnoliopsida</taxon>
        <taxon>eudicotyledons</taxon>
        <taxon>Gunneridae</taxon>
        <taxon>Pentapetalae</taxon>
        <taxon>rosids</taxon>
        <taxon>fabids</taxon>
        <taxon>Malpighiales</taxon>
        <taxon>Salicaceae</taxon>
        <taxon>Saliceae</taxon>
        <taxon>Populus</taxon>
    </lineage>
</organism>
<comment type="caution">
    <text evidence="1">The sequence shown here is derived from an EMBL/GenBank/DDBJ whole genome shotgun (WGS) entry which is preliminary data.</text>
</comment>
<name>A0AAD6RAP8_9ROSI</name>
<dbReference type="Proteomes" id="UP001164929">
    <property type="component" value="Chromosome 3"/>
</dbReference>
<evidence type="ECO:0000313" key="2">
    <source>
        <dbReference type="Proteomes" id="UP001164929"/>
    </source>
</evidence>
<evidence type="ECO:0008006" key="3">
    <source>
        <dbReference type="Google" id="ProtNLM"/>
    </source>
</evidence>
<sequence>MSLLSRSSHALMPPSYPQVVAQKVKEAEIPPNQDFLFSWNLLRIAIFNYPVYIRGLFPEKCSMMGITEKLPKDTSILCVARLVRAAMIEEYTFTLNSESQEVSMKYQSALEIKKQGGNIHEVLLVKWSEHWFSMMRTLDKMPEEIDTTGDKWKMSNQMAKGKLWANSIKEDVLSKIGTDTIQQKSSRRPSSMSSLPVKEEIDGGQKFLRLKIACNMKSFVSRASKVICVQFQSYENKLARGRPIRVLARKLLEKMIRDGDIASQRKPRARQSVWVIHSSLTETKLMEVRRALGHDAMEH</sequence>
<proteinExistence type="predicted"/>
<protein>
    <recommendedName>
        <fullName evidence="3">HORMA domain-containing protein</fullName>
    </recommendedName>
</protein>
<dbReference type="EMBL" id="JAQIZT010000003">
    <property type="protein sequence ID" value="KAJ7005399.1"/>
    <property type="molecule type" value="Genomic_DNA"/>
</dbReference>
<accession>A0AAD6RAP8</accession>
<dbReference type="AlphaFoldDB" id="A0AAD6RAP8"/>
<evidence type="ECO:0000313" key="1">
    <source>
        <dbReference type="EMBL" id="KAJ7005399.1"/>
    </source>
</evidence>